<dbReference type="Pfam" id="PF00892">
    <property type="entry name" value="EamA"/>
    <property type="match status" value="2"/>
</dbReference>
<keyword evidence="2" id="KW-1003">Cell membrane</keyword>
<keyword evidence="4 6" id="KW-1133">Transmembrane helix</keyword>
<dbReference type="InterPro" id="IPR037185">
    <property type="entry name" value="EmrE-like"/>
</dbReference>
<dbReference type="EMBL" id="MFDT01000056">
    <property type="protein sequence ID" value="OGE64552.1"/>
    <property type="molecule type" value="Genomic_DNA"/>
</dbReference>
<dbReference type="AlphaFoldDB" id="A0A1F5MGS1"/>
<dbReference type="Proteomes" id="UP000178859">
    <property type="component" value="Unassembled WGS sequence"/>
</dbReference>
<feature type="transmembrane region" description="Helical" evidence="6">
    <location>
        <begin position="189"/>
        <end position="208"/>
    </location>
</feature>
<feature type="transmembrane region" description="Helical" evidence="6">
    <location>
        <begin position="39"/>
        <end position="59"/>
    </location>
</feature>
<feature type="domain" description="EamA" evidence="7">
    <location>
        <begin position="159"/>
        <end position="295"/>
    </location>
</feature>
<dbReference type="InterPro" id="IPR050638">
    <property type="entry name" value="AA-Vitamin_Transporters"/>
</dbReference>
<keyword evidence="5 6" id="KW-0472">Membrane</keyword>
<feature type="transmembrane region" description="Helical" evidence="6">
    <location>
        <begin position="102"/>
        <end position="120"/>
    </location>
</feature>
<feature type="domain" description="EamA" evidence="7">
    <location>
        <begin position="12"/>
        <end position="143"/>
    </location>
</feature>
<comment type="caution">
    <text evidence="8">The sequence shown here is derived from an EMBL/GenBank/DDBJ whole genome shotgun (WGS) entry which is preliminary data.</text>
</comment>
<evidence type="ECO:0000313" key="9">
    <source>
        <dbReference type="Proteomes" id="UP000178859"/>
    </source>
</evidence>
<keyword evidence="3 6" id="KW-0812">Transmembrane</keyword>
<feature type="transmembrane region" description="Helical" evidence="6">
    <location>
        <begin position="255"/>
        <end position="275"/>
    </location>
</feature>
<evidence type="ECO:0000259" key="7">
    <source>
        <dbReference type="Pfam" id="PF00892"/>
    </source>
</evidence>
<name>A0A1F5MGS1_9BACT</name>
<dbReference type="PANTHER" id="PTHR32322:SF18">
    <property type="entry name" value="S-ADENOSYLMETHIONINE_S-ADENOSYLHOMOCYSTEINE TRANSPORTER"/>
    <property type="match status" value="1"/>
</dbReference>
<feature type="transmembrane region" description="Helical" evidence="6">
    <location>
        <begin position="281"/>
        <end position="299"/>
    </location>
</feature>
<proteinExistence type="predicted"/>
<dbReference type="InterPro" id="IPR000620">
    <property type="entry name" value="EamA_dom"/>
</dbReference>
<evidence type="ECO:0000256" key="5">
    <source>
        <dbReference type="ARBA" id="ARBA00023136"/>
    </source>
</evidence>
<gene>
    <name evidence="8" type="ORF">A3I48_03500</name>
</gene>
<sequence length="312" mass="34165">MTSQILKKPIPYLALILAHLIWGINFIVAKITLQEFPPMSLAFLRFALASLLLAPFFLTQTKKVKIDKADLPKLITIGLFVITLNITFFFEGIKRTNVVDASVLTLIIPMLSVLSGWWFLKEKVYLINLLGIAAGLVGALVIVGLPQVFTGTISTQTLTGNLFIVLAATSWVIGATISKKVLKKYPSLIVTAIAFLVGTISMFIPAGIEYIQNPAWVNQVTVLGILGLTFMTLLSSISAYFLFEWGLAKTSIIVADLFQYIEPFIATVLAVLILGERISNQFAVGGVMVIIGAYLGTLAKEAHHRHHKAHRV</sequence>
<comment type="subcellular location">
    <subcellularLocation>
        <location evidence="1">Cell membrane</location>
        <topology evidence="1">Multi-pass membrane protein</topology>
    </subcellularLocation>
</comment>
<evidence type="ECO:0000256" key="3">
    <source>
        <dbReference type="ARBA" id="ARBA00022692"/>
    </source>
</evidence>
<evidence type="ECO:0000313" key="8">
    <source>
        <dbReference type="EMBL" id="OGE64552.1"/>
    </source>
</evidence>
<accession>A0A1F5MGS1</accession>
<feature type="transmembrane region" description="Helical" evidence="6">
    <location>
        <begin position="71"/>
        <end position="90"/>
    </location>
</feature>
<reference evidence="8 9" key="1">
    <citation type="journal article" date="2016" name="Nat. Commun.">
        <title>Thousands of microbial genomes shed light on interconnected biogeochemical processes in an aquifer system.</title>
        <authorList>
            <person name="Anantharaman K."/>
            <person name="Brown C.T."/>
            <person name="Hug L.A."/>
            <person name="Sharon I."/>
            <person name="Castelle C.J."/>
            <person name="Probst A.J."/>
            <person name="Thomas B.C."/>
            <person name="Singh A."/>
            <person name="Wilkins M.J."/>
            <person name="Karaoz U."/>
            <person name="Brodie E.L."/>
            <person name="Williams K.H."/>
            <person name="Hubbard S.S."/>
            <person name="Banfield J.F."/>
        </authorList>
    </citation>
    <scope>NUCLEOTIDE SEQUENCE [LARGE SCALE GENOMIC DNA]</scope>
</reference>
<dbReference type="SUPFAM" id="SSF103481">
    <property type="entry name" value="Multidrug resistance efflux transporter EmrE"/>
    <property type="match status" value="2"/>
</dbReference>
<dbReference type="PANTHER" id="PTHR32322">
    <property type="entry name" value="INNER MEMBRANE TRANSPORTER"/>
    <property type="match status" value="1"/>
</dbReference>
<evidence type="ECO:0000256" key="6">
    <source>
        <dbReference type="SAM" id="Phobius"/>
    </source>
</evidence>
<dbReference type="GO" id="GO:0005886">
    <property type="term" value="C:plasma membrane"/>
    <property type="evidence" value="ECO:0007669"/>
    <property type="project" value="UniProtKB-SubCell"/>
</dbReference>
<organism evidence="8 9">
    <name type="scientific">Candidatus Daviesbacteria bacterium RIFCSPLOWO2_02_FULL_36_7</name>
    <dbReference type="NCBI Taxonomy" id="1797792"/>
    <lineage>
        <taxon>Bacteria</taxon>
        <taxon>Candidatus Daviesiibacteriota</taxon>
    </lineage>
</organism>
<feature type="transmembrane region" description="Helical" evidence="6">
    <location>
        <begin position="220"/>
        <end position="243"/>
    </location>
</feature>
<evidence type="ECO:0000256" key="1">
    <source>
        <dbReference type="ARBA" id="ARBA00004651"/>
    </source>
</evidence>
<feature type="transmembrane region" description="Helical" evidence="6">
    <location>
        <begin position="158"/>
        <end position="177"/>
    </location>
</feature>
<feature type="transmembrane region" description="Helical" evidence="6">
    <location>
        <begin position="12"/>
        <end position="33"/>
    </location>
</feature>
<evidence type="ECO:0000256" key="4">
    <source>
        <dbReference type="ARBA" id="ARBA00022989"/>
    </source>
</evidence>
<evidence type="ECO:0000256" key="2">
    <source>
        <dbReference type="ARBA" id="ARBA00022475"/>
    </source>
</evidence>
<protein>
    <recommendedName>
        <fullName evidence="7">EamA domain-containing protein</fullName>
    </recommendedName>
</protein>
<feature type="transmembrane region" description="Helical" evidence="6">
    <location>
        <begin position="127"/>
        <end position="146"/>
    </location>
</feature>